<organism evidence="8 9">
    <name type="scientific">Actinocrispum wychmicini</name>
    <dbReference type="NCBI Taxonomy" id="1213861"/>
    <lineage>
        <taxon>Bacteria</taxon>
        <taxon>Bacillati</taxon>
        <taxon>Actinomycetota</taxon>
        <taxon>Actinomycetes</taxon>
        <taxon>Pseudonocardiales</taxon>
        <taxon>Pseudonocardiaceae</taxon>
        <taxon>Actinocrispum</taxon>
    </lineage>
</organism>
<feature type="transmembrane region" description="Helical" evidence="7">
    <location>
        <begin position="306"/>
        <end position="333"/>
    </location>
</feature>
<evidence type="ECO:0000256" key="7">
    <source>
        <dbReference type="SAM" id="Phobius"/>
    </source>
</evidence>
<dbReference type="Gene3D" id="1.20.1250.20">
    <property type="entry name" value="MFS general substrate transporter like domains"/>
    <property type="match status" value="1"/>
</dbReference>
<proteinExistence type="predicted"/>
<evidence type="ECO:0000256" key="5">
    <source>
        <dbReference type="ARBA" id="ARBA00022989"/>
    </source>
</evidence>
<dbReference type="InterPro" id="IPR036259">
    <property type="entry name" value="MFS_trans_sf"/>
</dbReference>
<evidence type="ECO:0000313" key="9">
    <source>
        <dbReference type="Proteomes" id="UP000295680"/>
    </source>
</evidence>
<dbReference type="PANTHER" id="PTHR23513">
    <property type="entry name" value="INTEGRAL MEMBRANE EFFLUX PROTEIN-RELATED"/>
    <property type="match status" value="1"/>
</dbReference>
<dbReference type="PANTHER" id="PTHR23513:SF11">
    <property type="entry name" value="STAPHYLOFERRIN A TRANSPORTER"/>
    <property type="match status" value="1"/>
</dbReference>
<dbReference type="OrthoDB" id="145388at2"/>
<comment type="caution">
    <text evidence="8">The sequence shown here is derived from an EMBL/GenBank/DDBJ whole genome shotgun (WGS) entry which is preliminary data.</text>
</comment>
<reference evidence="8 9" key="1">
    <citation type="submission" date="2019-03" db="EMBL/GenBank/DDBJ databases">
        <title>Genomic Encyclopedia of Type Strains, Phase IV (KMG-IV): sequencing the most valuable type-strain genomes for metagenomic binning, comparative biology and taxonomic classification.</title>
        <authorList>
            <person name="Goeker M."/>
        </authorList>
    </citation>
    <scope>NUCLEOTIDE SEQUENCE [LARGE SCALE GENOMIC DNA]</scope>
    <source>
        <strain evidence="8 9">DSM 45934</strain>
    </source>
</reference>
<dbReference type="CDD" id="cd06173">
    <property type="entry name" value="MFS_MefA_like"/>
    <property type="match status" value="1"/>
</dbReference>
<comment type="subcellular location">
    <subcellularLocation>
        <location evidence="1">Cell membrane</location>
        <topology evidence="1">Multi-pass membrane protein</topology>
    </subcellularLocation>
</comment>
<dbReference type="EMBL" id="SLWS01000002">
    <property type="protein sequence ID" value="TCO62284.1"/>
    <property type="molecule type" value="Genomic_DNA"/>
</dbReference>
<feature type="transmembrane region" description="Helical" evidence="7">
    <location>
        <begin position="105"/>
        <end position="122"/>
    </location>
</feature>
<feature type="transmembrane region" description="Helical" evidence="7">
    <location>
        <begin position="370"/>
        <end position="389"/>
    </location>
</feature>
<feature type="transmembrane region" description="Helical" evidence="7">
    <location>
        <begin position="143"/>
        <end position="168"/>
    </location>
</feature>
<dbReference type="RefSeq" id="WP_132113934.1">
    <property type="nucleotide sequence ID" value="NZ_SLWS01000002.1"/>
</dbReference>
<dbReference type="SUPFAM" id="SSF103473">
    <property type="entry name" value="MFS general substrate transporter"/>
    <property type="match status" value="1"/>
</dbReference>
<dbReference type="InterPro" id="IPR010290">
    <property type="entry name" value="TM_effector"/>
</dbReference>
<feature type="transmembrane region" description="Helical" evidence="7">
    <location>
        <begin position="78"/>
        <end position="99"/>
    </location>
</feature>
<evidence type="ECO:0000256" key="6">
    <source>
        <dbReference type="ARBA" id="ARBA00023136"/>
    </source>
</evidence>
<evidence type="ECO:0000256" key="2">
    <source>
        <dbReference type="ARBA" id="ARBA00022448"/>
    </source>
</evidence>
<feature type="transmembrane region" description="Helical" evidence="7">
    <location>
        <begin position="252"/>
        <end position="272"/>
    </location>
</feature>
<evidence type="ECO:0000256" key="1">
    <source>
        <dbReference type="ARBA" id="ARBA00004651"/>
    </source>
</evidence>
<evidence type="ECO:0000256" key="3">
    <source>
        <dbReference type="ARBA" id="ARBA00022475"/>
    </source>
</evidence>
<keyword evidence="9" id="KW-1185">Reference proteome</keyword>
<keyword evidence="6 7" id="KW-0472">Membrane</keyword>
<gene>
    <name evidence="8" type="ORF">EV192_102421</name>
</gene>
<keyword evidence="4 7" id="KW-0812">Transmembrane</keyword>
<feature type="transmembrane region" description="Helical" evidence="7">
    <location>
        <begin position="45"/>
        <end position="66"/>
    </location>
</feature>
<feature type="transmembrane region" description="Helical" evidence="7">
    <location>
        <begin position="345"/>
        <end position="364"/>
    </location>
</feature>
<keyword evidence="3" id="KW-1003">Cell membrane</keyword>
<dbReference type="AlphaFoldDB" id="A0A4R2JRV0"/>
<feature type="transmembrane region" description="Helical" evidence="7">
    <location>
        <begin position="174"/>
        <end position="195"/>
    </location>
</feature>
<evidence type="ECO:0000313" key="8">
    <source>
        <dbReference type="EMBL" id="TCO62284.1"/>
    </source>
</evidence>
<evidence type="ECO:0000256" key="4">
    <source>
        <dbReference type="ARBA" id="ARBA00022692"/>
    </source>
</evidence>
<sequence>MASTLTPLRRPDFRRFWLGSGLSTFGSQLTELALPLLILDQTHSPVLAGVVGTARMITYMIVQLPAGVVADRLDRRALLLFGEVFRGSIVVVIGVALVLGAPLPIVPLALLMVAGTVMSAVADPTRQAAMRHLVGVDEMPSALALNTMSSQTMTLIVPLLGGVCYQAWPALPFLVDAASYAVSFVVLSFVTVSLGTGTRERRSILADVGVGLRFVWTSRFLPLYLVWSALGNFVTAGVIFVLVITVQPSGGSTLGLVMSVVALGGLAGAALAPRTAKLPTAWVVSGGIGLRLLAACAMAVHPTPVVLAVGTTLIILLGPSILIPYGAHVYTVVPDHLTARVQSAMVLVGGSLYPFAALATGLLMELTSTPVTLLTLAALFAVLLSVSVLPRMRLPNRS</sequence>
<dbReference type="Proteomes" id="UP000295680">
    <property type="component" value="Unassembled WGS sequence"/>
</dbReference>
<name>A0A4R2JRV0_9PSEU</name>
<feature type="transmembrane region" description="Helical" evidence="7">
    <location>
        <begin position="223"/>
        <end position="246"/>
    </location>
</feature>
<feature type="transmembrane region" description="Helical" evidence="7">
    <location>
        <begin position="16"/>
        <end position="39"/>
    </location>
</feature>
<dbReference type="GO" id="GO:0005886">
    <property type="term" value="C:plasma membrane"/>
    <property type="evidence" value="ECO:0007669"/>
    <property type="project" value="UniProtKB-SubCell"/>
</dbReference>
<feature type="transmembrane region" description="Helical" evidence="7">
    <location>
        <begin position="279"/>
        <end position="300"/>
    </location>
</feature>
<dbReference type="Pfam" id="PF05977">
    <property type="entry name" value="MFS_3"/>
    <property type="match status" value="1"/>
</dbReference>
<keyword evidence="2" id="KW-0813">Transport</keyword>
<protein>
    <submittedName>
        <fullName evidence="8">Transmembrane secretion effector</fullName>
    </submittedName>
</protein>
<keyword evidence="5 7" id="KW-1133">Transmembrane helix</keyword>
<accession>A0A4R2JRV0</accession>